<evidence type="ECO:0000313" key="4">
    <source>
        <dbReference type="Proteomes" id="UP000276741"/>
    </source>
</evidence>
<feature type="region of interest" description="Disordered" evidence="1">
    <location>
        <begin position="159"/>
        <end position="187"/>
    </location>
</feature>
<dbReference type="GeneID" id="38666175"/>
<keyword evidence="4" id="KW-1185">Reference proteome</keyword>
<name>A0A348B279_9CREN</name>
<accession>A0A348B279</accession>
<reference evidence="3" key="1">
    <citation type="journal article" date="2014" name="Int. J. Syst. Evol. Microbiol.">
        <title>Complete genome sequence of Corynebacterium casei LMG S-19264T (=DSM 44701T), isolated from a smear-ripened cheese.</title>
        <authorList>
            <consortium name="US DOE Joint Genome Institute (JGI-PGF)"/>
            <person name="Walter F."/>
            <person name="Albersmeier A."/>
            <person name="Kalinowski J."/>
            <person name="Ruckert C."/>
        </authorList>
    </citation>
    <scope>NUCLEOTIDE SEQUENCE</scope>
    <source>
        <strain evidence="3">JCM 31740</strain>
    </source>
</reference>
<evidence type="ECO:0000313" key="3">
    <source>
        <dbReference type="EMBL" id="GGT90576.1"/>
    </source>
</evidence>
<dbReference type="KEGG" id="sacd:HS1genome_0670"/>
<feature type="compositionally biased region" description="Polar residues" evidence="1">
    <location>
        <begin position="176"/>
        <end position="187"/>
    </location>
</feature>
<dbReference type="EMBL" id="AP018553">
    <property type="protein sequence ID" value="BBD72281.1"/>
    <property type="molecule type" value="Genomic_DNA"/>
</dbReference>
<gene>
    <name evidence="3" type="ORF">GCM10007116_05510</name>
    <name evidence="2" type="ORF">HS1genome_0670</name>
</gene>
<evidence type="ECO:0000256" key="1">
    <source>
        <dbReference type="SAM" id="MobiDB-lite"/>
    </source>
</evidence>
<protein>
    <submittedName>
        <fullName evidence="2">Uncharacterized protein</fullName>
    </submittedName>
</protein>
<dbReference type="OrthoDB" id="36941at2157"/>
<dbReference type="RefSeq" id="WP_126449626.1">
    <property type="nucleotide sequence ID" value="NZ_AP018553.1"/>
</dbReference>
<reference evidence="4" key="2">
    <citation type="submission" date="2018-04" db="EMBL/GenBank/DDBJ databases">
        <title>Complete genome sequence of Sulfodiicoccus acidiphilus strain HS-1.</title>
        <authorList>
            <person name="Sakai H.D."/>
            <person name="Kurosawa N."/>
        </authorList>
    </citation>
    <scope>NUCLEOTIDE SEQUENCE [LARGE SCALE GENOMIC DNA]</scope>
    <source>
        <strain evidence="4">HS-1</strain>
    </source>
</reference>
<reference evidence="3" key="4">
    <citation type="submission" date="2020-09" db="EMBL/GenBank/DDBJ databases">
        <authorList>
            <person name="Sun Q."/>
            <person name="Ohkuma M."/>
        </authorList>
    </citation>
    <scope>NUCLEOTIDE SEQUENCE</scope>
    <source>
        <strain evidence="3">JCM 31740</strain>
    </source>
</reference>
<dbReference type="EMBL" id="BMQS01000004">
    <property type="protein sequence ID" value="GGT90576.1"/>
    <property type="molecule type" value="Genomic_DNA"/>
</dbReference>
<sequence>MKTTLLAIALLLAGAGAGAAGAGVMGYGPLAYVSFHIPAATEQRATIIPAYLNLGNLSAGEKGNYTTNATVTLRQSGNYSIDLLHDELLSNLFSNFTVVVKVSGNVLILSPTGVHSDQIYLSNGTYTVNITVYYQVAQQPIGPSNVTNLPLLIIHPVGGGDHGDHHGDHGNGHNNQGADNQSDGNRS</sequence>
<dbReference type="Proteomes" id="UP000616143">
    <property type="component" value="Unassembled WGS sequence"/>
</dbReference>
<feature type="compositionally biased region" description="Basic and acidic residues" evidence="1">
    <location>
        <begin position="161"/>
        <end position="171"/>
    </location>
</feature>
<evidence type="ECO:0000313" key="2">
    <source>
        <dbReference type="EMBL" id="BBD72281.1"/>
    </source>
</evidence>
<proteinExistence type="predicted"/>
<dbReference type="AlphaFoldDB" id="A0A348B279"/>
<dbReference type="Proteomes" id="UP000276741">
    <property type="component" value="Chromosome"/>
</dbReference>
<reference evidence="2" key="3">
    <citation type="journal article" date="2019" name="BMC Res. Notes">
        <title>Complete genome sequence of the Sulfodiicoccus acidiphilus strain HS-1T, the first crenarchaeon that lacks polB3, isolated from an acidic hot spring in Ohwaku-dani, Hakone, Japan.</title>
        <authorList>
            <person name="Sakai H.D."/>
            <person name="Kurosawa N."/>
        </authorList>
    </citation>
    <scope>NUCLEOTIDE SEQUENCE</scope>
    <source>
        <strain evidence="2">HS-1</strain>
    </source>
</reference>
<organism evidence="2 4">
    <name type="scientific">Sulfodiicoccus acidiphilus</name>
    <dbReference type="NCBI Taxonomy" id="1670455"/>
    <lineage>
        <taxon>Archaea</taxon>
        <taxon>Thermoproteota</taxon>
        <taxon>Thermoprotei</taxon>
        <taxon>Sulfolobales</taxon>
        <taxon>Sulfolobaceae</taxon>
        <taxon>Sulfodiicoccus</taxon>
    </lineage>
</organism>